<reference evidence="2" key="1">
    <citation type="submission" date="2020-05" db="EMBL/GenBank/DDBJ databases">
        <title>Mycena genomes resolve the evolution of fungal bioluminescence.</title>
        <authorList>
            <person name="Tsai I.J."/>
        </authorList>
    </citation>
    <scope>NUCLEOTIDE SEQUENCE</scope>
    <source>
        <strain evidence="2">CCC161011</strain>
    </source>
</reference>
<dbReference type="InterPro" id="IPR011990">
    <property type="entry name" value="TPR-like_helical_dom_sf"/>
</dbReference>
<evidence type="ECO:0000313" key="2">
    <source>
        <dbReference type="EMBL" id="KAF7336993.1"/>
    </source>
</evidence>
<dbReference type="OrthoDB" id="1534087at2759"/>
<feature type="domain" description="Novel STAND NTPase 1" evidence="1">
    <location>
        <begin position="219"/>
        <end position="357"/>
    </location>
</feature>
<protein>
    <submittedName>
        <fullName evidence="2">AAA domain-containing protein</fullName>
    </submittedName>
</protein>
<dbReference type="EMBL" id="JACAZI010000022">
    <property type="protein sequence ID" value="KAF7336993.1"/>
    <property type="molecule type" value="Genomic_DNA"/>
</dbReference>
<dbReference type="Gene3D" id="1.25.40.10">
    <property type="entry name" value="Tetratricopeptide repeat domain"/>
    <property type="match status" value="1"/>
</dbReference>
<dbReference type="PANTHER" id="PTHR47691:SF3">
    <property type="entry name" value="HTH-TYPE TRANSCRIPTIONAL REGULATOR RV0890C-RELATED"/>
    <property type="match status" value="1"/>
</dbReference>
<organism evidence="2 3">
    <name type="scientific">Mycena venus</name>
    <dbReference type="NCBI Taxonomy" id="2733690"/>
    <lineage>
        <taxon>Eukaryota</taxon>
        <taxon>Fungi</taxon>
        <taxon>Dikarya</taxon>
        <taxon>Basidiomycota</taxon>
        <taxon>Agaricomycotina</taxon>
        <taxon>Agaricomycetes</taxon>
        <taxon>Agaricomycetidae</taxon>
        <taxon>Agaricales</taxon>
        <taxon>Marasmiineae</taxon>
        <taxon>Mycenaceae</taxon>
        <taxon>Mycena</taxon>
    </lineage>
</organism>
<comment type="caution">
    <text evidence="2">The sequence shown here is derived from an EMBL/GenBank/DDBJ whole genome shotgun (WGS) entry which is preliminary data.</text>
</comment>
<sequence>MCSFPSLRVKLSALYTDLYWTFHSAKVAISTLEGIAQFSQTPFLATTASIATSILNSVQTLKSRTQEFLQMSEQIRDIICGIITFQVASGPGQILSPMVLQEIGFFGETLSKLQIWIDNQQRTSKIRRLFRQHEETAQLETCKAGLTHALNVFGTQSQISMSVNLEAMRQNAAARHDEIIELLRAESVGTDTDSSYSARSALWNLGASSGSLSLLPAAPKIFHGREAELRDLIEMLLEGFPRVVILGPGGMGKTILATAALRDLRVTDKYQTRYFVSCDSAYTKDSLVAIIASNLGLEPSRGLARVVVGHLVAGPPCLVVLDNFETPWEPLDGRAQVEEFLSLLADIPHVALLITMRGAERPGKIHWTRPFLRPLLPLTRIAARQTFIDIADDIDDDSKVDELLRLTDNVPLAVQLVATIAASEGCRAALEHWKRERTALLSDGFDKRSNLEISIQLSLSSPRMLSSPRAEELLRVMSLLSDGISDVDLVQSQLPIADILKCKSTLIRTSLAYNDHAGRFKVLAPIREYIFSSRPPTPELVRPVRKHFIDLLNLWSAFMHRASFAADLVPRLVSNLGNLHNILLYGLECDPVDLSQTLRGVILLNQLNRMLGRGLSTLMLRLPEMLDEMDDHELHALFITESFQAGQHYRIPDPDKAIDDAIEHFRILDNPKEEARFYNVIAEYHLDHIGDLKKAQNFFDRALSLALNCNVEIAHARALGGLAQTEWFRGKL</sequence>
<name>A0A8H6X997_9AGAR</name>
<evidence type="ECO:0000259" key="1">
    <source>
        <dbReference type="Pfam" id="PF20703"/>
    </source>
</evidence>
<evidence type="ECO:0000313" key="3">
    <source>
        <dbReference type="Proteomes" id="UP000620124"/>
    </source>
</evidence>
<dbReference type="SUPFAM" id="SSF52540">
    <property type="entry name" value="P-loop containing nucleoside triphosphate hydrolases"/>
    <property type="match status" value="1"/>
</dbReference>
<dbReference type="InterPro" id="IPR049052">
    <property type="entry name" value="nSTAND1"/>
</dbReference>
<dbReference type="Gene3D" id="3.40.50.300">
    <property type="entry name" value="P-loop containing nucleotide triphosphate hydrolases"/>
    <property type="match status" value="1"/>
</dbReference>
<dbReference type="PANTHER" id="PTHR47691">
    <property type="entry name" value="REGULATOR-RELATED"/>
    <property type="match status" value="1"/>
</dbReference>
<dbReference type="InterPro" id="IPR027417">
    <property type="entry name" value="P-loop_NTPase"/>
</dbReference>
<accession>A0A8H6X997</accession>
<keyword evidence="3" id="KW-1185">Reference proteome</keyword>
<dbReference type="Proteomes" id="UP000620124">
    <property type="component" value="Unassembled WGS sequence"/>
</dbReference>
<proteinExistence type="predicted"/>
<dbReference type="AlphaFoldDB" id="A0A8H6X997"/>
<gene>
    <name evidence="2" type="ORF">MVEN_02135800</name>
</gene>
<dbReference type="CDD" id="cd21037">
    <property type="entry name" value="MLKL_NTD"/>
    <property type="match status" value="1"/>
</dbReference>
<dbReference type="InterPro" id="IPR059179">
    <property type="entry name" value="MLKL-like_MCAfunc"/>
</dbReference>
<dbReference type="Pfam" id="PF20703">
    <property type="entry name" value="nSTAND1"/>
    <property type="match status" value="1"/>
</dbReference>